<evidence type="ECO:0000313" key="6">
    <source>
        <dbReference type="Proteomes" id="UP000518266"/>
    </source>
</evidence>
<dbReference type="Proteomes" id="UP000518266">
    <property type="component" value="Unassembled WGS sequence"/>
</dbReference>
<dbReference type="PANTHER" id="PTHR23348:SF16">
    <property type="entry name" value="LEUCINE RICH REPEAT FAMILY PROTEIN"/>
    <property type="match status" value="1"/>
</dbReference>
<accession>A0A7J5XPH6</accession>
<feature type="region of interest" description="Disordered" evidence="3">
    <location>
        <begin position="976"/>
        <end position="1005"/>
    </location>
</feature>
<name>A0A7J5XPH6_DISMA</name>
<feature type="compositionally biased region" description="Basic and acidic residues" evidence="3">
    <location>
        <begin position="982"/>
        <end position="992"/>
    </location>
</feature>
<dbReference type="InterPro" id="IPR001478">
    <property type="entry name" value="PDZ"/>
</dbReference>
<evidence type="ECO:0000313" key="5">
    <source>
        <dbReference type="EMBL" id="KAF3838487.1"/>
    </source>
</evidence>
<feature type="region of interest" description="Disordered" evidence="3">
    <location>
        <begin position="194"/>
        <end position="214"/>
    </location>
</feature>
<reference evidence="5 6" key="1">
    <citation type="submission" date="2020-03" db="EMBL/GenBank/DDBJ databases">
        <title>Dissostichus mawsoni Genome sequencing and assembly.</title>
        <authorList>
            <person name="Park H."/>
        </authorList>
    </citation>
    <scope>NUCLEOTIDE SEQUENCE [LARGE SCALE GENOMIC DNA]</scope>
    <source>
        <strain evidence="5">DM0001</strain>
        <tissue evidence="5">Muscle</tissue>
    </source>
</reference>
<dbReference type="Pfam" id="PF13349">
    <property type="entry name" value="DUF4097"/>
    <property type="match status" value="1"/>
</dbReference>
<dbReference type="InterPro" id="IPR025164">
    <property type="entry name" value="Toastrack_DUF4097"/>
</dbReference>
<feature type="region of interest" description="Disordered" evidence="3">
    <location>
        <begin position="292"/>
        <end position="336"/>
    </location>
</feature>
<feature type="region of interest" description="Disordered" evidence="3">
    <location>
        <begin position="240"/>
        <end position="272"/>
    </location>
</feature>
<organism evidence="5 6">
    <name type="scientific">Dissostichus mawsoni</name>
    <name type="common">Antarctic cod</name>
    <dbReference type="NCBI Taxonomy" id="36200"/>
    <lineage>
        <taxon>Eukaryota</taxon>
        <taxon>Metazoa</taxon>
        <taxon>Chordata</taxon>
        <taxon>Craniata</taxon>
        <taxon>Vertebrata</taxon>
        <taxon>Euteleostomi</taxon>
        <taxon>Actinopterygii</taxon>
        <taxon>Neopterygii</taxon>
        <taxon>Teleostei</taxon>
        <taxon>Neoteleostei</taxon>
        <taxon>Acanthomorphata</taxon>
        <taxon>Eupercaria</taxon>
        <taxon>Perciformes</taxon>
        <taxon>Notothenioidei</taxon>
        <taxon>Nototheniidae</taxon>
        <taxon>Dissostichus</taxon>
    </lineage>
</organism>
<keyword evidence="2" id="KW-0539">Nucleus</keyword>
<comment type="caution">
    <text evidence="5">The sequence shown here is derived from an EMBL/GenBank/DDBJ whole genome shotgun (WGS) entry which is preliminary data.</text>
</comment>
<evidence type="ECO:0000256" key="3">
    <source>
        <dbReference type="SAM" id="MobiDB-lite"/>
    </source>
</evidence>
<dbReference type="AlphaFoldDB" id="A0A7J5XPH6"/>
<proteinExistence type="predicted"/>
<dbReference type="PROSITE" id="PS50106">
    <property type="entry name" value="PDZ"/>
    <property type="match status" value="1"/>
</dbReference>
<dbReference type="PANTHER" id="PTHR23348">
    <property type="entry name" value="PERIAXIN/AHNAK"/>
    <property type="match status" value="1"/>
</dbReference>
<dbReference type="OrthoDB" id="447516at2759"/>
<dbReference type="Gene3D" id="2.30.42.10">
    <property type="match status" value="1"/>
</dbReference>
<keyword evidence="6" id="KW-1185">Reference proteome</keyword>
<feature type="compositionally biased region" description="Basic and acidic residues" evidence="3">
    <location>
        <begin position="835"/>
        <end position="845"/>
    </location>
</feature>
<gene>
    <name evidence="5" type="ORF">F7725_010255</name>
</gene>
<feature type="domain" description="PDZ" evidence="4">
    <location>
        <begin position="52"/>
        <end position="118"/>
    </location>
</feature>
<dbReference type="InterPro" id="IPR036034">
    <property type="entry name" value="PDZ_sf"/>
</dbReference>
<feature type="compositionally biased region" description="Basic and acidic residues" evidence="3">
    <location>
        <begin position="194"/>
        <end position="206"/>
    </location>
</feature>
<dbReference type="EMBL" id="JAAKFY010000022">
    <property type="protein sequence ID" value="KAF3838487.1"/>
    <property type="molecule type" value="Genomic_DNA"/>
</dbReference>
<sequence length="1037" mass="110460">MRTEAKRTRTTASDCRPWPCLSNPRKTKIEFSTHGAIEERQIKMAEEEETREVLFQDWEGPDKSGFTIEQTGGEIFVGEVKGESPAARSGKVYEGDQIVGATVYFDNMSSEETAELLKTLNRHKVGLKLQNKGDKSPCCSPLSTPCRSPIGTLTWEGKTRFGGSSPDIILGGEDEDYKRIYTKKIKPRLKSEDLAEGVDVRTERHSSTSSDGSTITTVTRRITTYTVDMPGGISEQLELSSPEFKGLRQESGDGSSHTRISHGSPAGKVGAEGNVFDSSNVSYTGPQVGSIETRWGTGGVQTTRTSGEVEGLRFKGPNFGGSGSQGGCEISSRSGEQVDGGMQVLGTSMTVRDSANTDKHVAIGGFGGGDENGGLTNLSSPGKSMKISTSSMFKTQEGSVDTSLGEKKKLKVSEISYLQAKGSGRLDNSNVRLEGGSICVDNELNDGRIGGSAIQKGNVTSGFSSGPGKISMAGVDVDLTGSKLKGELDVELPSTKVQIPSLSGPNKDVKLRGSKVEGNIDVTVTEGGIKTDNIDIKSPTFNIKEKEGDSKMPQIKISSFGVKGTKVDVKTSGVDIEGPEIDGGKSDVKVEGAKIKIQSFGFTGQKVEASDVDVKLAKPEIDVRVPEVDINASKVNVKSPYVDINASKVDIDYEGPRGGFNQSKCTMQSIGMKSQELEAPKIKGNVDVSVPKIFGLKGPKLEGPDVDVDIPKADIVVKAPGVDIKGNIDLKAPGVELKGLDVNVEGPDAKLKGTKVQLPSISGPKIPMPDVDLNVRGSKAKADVDLSSSKVEGDIFDINLKGPKIKGDVNVSVPKISADIKRPEVKIKGPGVDIEGPKGRFEMPKPKMPSFGLKGTKVEGPDVDVNLPKADIDVKAPKVHIEDRKVEGQDININLPEAEIDVKGPDVELKGLDVNVEGPDAKLKGTNIKLPSISRPKIPMPDVDFNLKSPKLKGDVDMSMPKIKGDIKTTNVEIKGPGVDIEGPKGRFEMPKPKMPSFGLKGTKVEGPDVDVNFPKADFHVKAPEVDIGGPKVHIEE</sequence>
<dbReference type="InterPro" id="IPR052082">
    <property type="entry name" value="Myelin_sheath_structural"/>
</dbReference>
<evidence type="ECO:0000259" key="4">
    <source>
        <dbReference type="PROSITE" id="PS50106"/>
    </source>
</evidence>
<dbReference type="SUPFAM" id="SSF50156">
    <property type="entry name" value="PDZ domain-like"/>
    <property type="match status" value="1"/>
</dbReference>
<comment type="subcellular location">
    <subcellularLocation>
        <location evidence="1">Nucleus</location>
    </subcellularLocation>
</comment>
<evidence type="ECO:0000256" key="2">
    <source>
        <dbReference type="ARBA" id="ARBA00023242"/>
    </source>
</evidence>
<protein>
    <recommendedName>
        <fullName evidence="4">PDZ domain-containing protein</fullName>
    </recommendedName>
</protein>
<feature type="region of interest" description="Disordered" evidence="3">
    <location>
        <begin position="829"/>
        <end position="856"/>
    </location>
</feature>
<dbReference type="GO" id="GO:0005634">
    <property type="term" value="C:nucleus"/>
    <property type="evidence" value="ECO:0007669"/>
    <property type="project" value="UniProtKB-SubCell"/>
</dbReference>
<evidence type="ECO:0000256" key="1">
    <source>
        <dbReference type="ARBA" id="ARBA00004123"/>
    </source>
</evidence>
<dbReference type="GO" id="GO:0043484">
    <property type="term" value="P:regulation of RNA splicing"/>
    <property type="evidence" value="ECO:0007669"/>
    <property type="project" value="TreeGrafter"/>
</dbReference>
<dbReference type="GO" id="GO:0043034">
    <property type="term" value="C:costamere"/>
    <property type="evidence" value="ECO:0007669"/>
    <property type="project" value="TreeGrafter"/>
</dbReference>